<dbReference type="HOGENOM" id="CLU_137390_1_1_2"/>
<dbReference type="InterPro" id="IPR038396">
    <property type="entry name" value="SpoIIAA-like_sf"/>
</dbReference>
<dbReference type="GeneID" id="10822562"/>
<dbReference type="EMBL" id="CP002101">
    <property type="protein sequence ID" value="AEH60800.1"/>
    <property type="molecule type" value="Genomic_DNA"/>
</dbReference>
<dbReference type="KEGG" id="mzh:Mzhil_0940"/>
<dbReference type="Gene3D" id="3.40.50.10600">
    <property type="entry name" value="SpoIIaa-like domains"/>
    <property type="match status" value="1"/>
</dbReference>
<reference evidence="1" key="1">
    <citation type="submission" date="2010-07" db="EMBL/GenBank/DDBJ databases">
        <title>The complete genome of Methanosalsum zhilinae DSM 4017.</title>
        <authorList>
            <consortium name="US DOE Joint Genome Institute (JGI-PGF)"/>
            <person name="Lucas S."/>
            <person name="Copeland A."/>
            <person name="Lapidus A."/>
            <person name="Glavina del Rio T."/>
            <person name="Dalin E."/>
            <person name="Tice H."/>
            <person name="Bruce D."/>
            <person name="Goodwin L."/>
            <person name="Pitluck S."/>
            <person name="Kyrpides N."/>
            <person name="Mavromatis K."/>
            <person name="Ovchinnikova G."/>
            <person name="Daligault H."/>
            <person name="Detter J.C."/>
            <person name="Han C."/>
            <person name="Tapia R."/>
            <person name="Larimer F."/>
            <person name="Land M."/>
            <person name="Hauser L."/>
            <person name="Markowitz V."/>
            <person name="Cheng J.-F."/>
            <person name="Hugenholtz P."/>
            <person name="Woyke T."/>
            <person name="Wu D."/>
            <person name="Spring S."/>
            <person name="Schueler E."/>
            <person name="Brambilla E."/>
            <person name="Klenk H.-P."/>
            <person name="Eisen J.A."/>
        </authorList>
    </citation>
    <scope>NUCLEOTIDE SEQUENCE</scope>
    <source>
        <strain evidence="1">DSM 4017</strain>
    </source>
</reference>
<dbReference type="RefSeq" id="WP_013898239.1">
    <property type="nucleotide sequence ID" value="NC_015676.1"/>
</dbReference>
<proteinExistence type="predicted"/>
<dbReference type="Proteomes" id="UP000006622">
    <property type="component" value="Chromosome"/>
</dbReference>
<dbReference type="AlphaFoldDB" id="F7XLD9"/>
<dbReference type="OrthoDB" id="132342at2157"/>
<evidence type="ECO:0008006" key="3">
    <source>
        <dbReference type="Google" id="ProtNLM"/>
    </source>
</evidence>
<protein>
    <recommendedName>
        <fullName evidence="3">UspA domain protein</fullName>
    </recommendedName>
</protein>
<keyword evidence="2" id="KW-1185">Reference proteome</keyword>
<organism evidence="1 2">
    <name type="scientific">Methanosalsum zhilinae (strain DSM 4017 / NBRC 107636 / OCM 62 / WeN5)</name>
    <name type="common">Methanohalophilus zhilinae</name>
    <dbReference type="NCBI Taxonomy" id="679901"/>
    <lineage>
        <taxon>Archaea</taxon>
        <taxon>Methanobacteriati</taxon>
        <taxon>Methanobacteriota</taxon>
        <taxon>Stenosarchaea group</taxon>
        <taxon>Methanomicrobia</taxon>
        <taxon>Methanosarcinales</taxon>
        <taxon>Methanosarcinaceae</taxon>
        <taxon>Methanosalsum</taxon>
    </lineage>
</organism>
<gene>
    <name evidence="1" type="ordered locus">Mzhil_0940</name>
</gene>
<dbReference type="Pfam" id="PF11964">
    <property type="entry name" value="SpoIIAA-like"/>
    <property type="match status" value="1"/>
</dbReference>
<evidence type="ECO:0000313" key="1">
    <source>
        <dbReference type="EMBL" id="AEH60800.1"/>
    </source>
</evidence>
<dbReference type="STRING" id="679901.Mzhil_0940"/>
<dbReference type="InterPro" id="IPR021866">
    <property type="entry name" value="SpoIIAA-like"/>
</dbReference>
<sequence length="120" mass="13830">MIEIIEDLPENVVGVTASGVVKEEDYDKILKPLIEDKIQKHEKICFLYHLDENFDKFTREALLEDAKVGKEYFTSFEKIAVVSDKDWLLNTVEIFKFVIPASVKTFSNEELADAKAWVSE</sequence>
<name>F7XLD9_METZD</name>
<dbReference type="SUPFAM" id="SSF52091">
    <property type="entry name" value="SpoIIaa-like"/>
    <property type="match status" value="1"/>
</dbReference>
<evidence type="ECO:0000313" key="2">
    <source>
        <dbReference type="Proteomes" id="UP000006622"/>
    </source>
</evidence>
<dbReference type="InterPro" id="IPR036513">
    <property type="entry name" value="STAS_dom_sf"/>
</dbReference>
<accession>F7XLD9</accession>